<dbReference type="Proteomes" id="UP000307720">
    <property type="component" value="Unassembled WGS sequence"/>
</dbReference>
<dbReference type="EMBL" id="SRZB01000009">
    <property type="protein sequence ID" value="TGX99248.1"/>
    <property type="molecule type" value="Genomic_DNA"/>
</dbReference>
<gene>
    <name evidence="1" type="ORF">E5357_06470</name>
</gene>
<protein>
    <submittedName>
        <fullName evidence="1">Uncharacterized protein</fullName>
    </submittedName>
</protein>
<proteinExistence type="predicted"/>
<organism evidence="1 2">
    <name type="scientific">Hominisplanchenecus murintestinalis</name>
    <dbReference type="NCBI Taxonomy" id="2941517"/>
    <lineage>
        <taxon>Bacteria</taxon>
        <taxon>Bacillati</taxon>
        <taxon>Bacillota</taxon>
        <taxon>Clostridia</taxon>
        <taxon>Lachnospirales</taxon>
        <taxon>Lachnospiraceae</taxon>
        <taxon>Hominisplanchenecus</taxon>
    </lineage>
</organism>
<keyword evidence="2" id="KW-1185">Reference proteome</keyword>
<name>A0AC61R2B3_9FIRM</name>
<evidence type="ECO:0000313" key="1">
    <source>
        <dbReference type="EMBL" id="TGX99248.1"/>
    </source>
</evidence>
<reference evidence="1" key="1">
    <citation type="submission" date="2019-04" db="EMBL/GenBank/DDBJ databases">
        <title>Microbes associate with the intestines of laboratory mice.</title>
        <authorList>
            <person name="Navarre W."/>
            <person name="Wong E."/>
            <person name="Huang K."/>
            <person name="Tropini C."/>
            <person name="Ng K."/>
            <person name="Yu B."/>
        </authorList>
    </citation>
    <scope>NUCLEOTIDE SEQUENCE</scope>
    <source>
        <strain evidence="1">NM72_1-8</strain>
    </source>
</reference>
<evidence type="ECO:0000313" key="2">
    <source>
        <dbReference type="Proteomes" id="UP000307720"/>
    </source>
</evidence>
<comment type="caution">
    <text evidence="1">The sequence shown here is derived from an EMBL/GenBank/DDBJ whole genome shotgun (WGS) entry which is preliminary data.</text>
</comment>
<accession>A0AC61R2B3</accession>
<sequence length="193" mass="21733">MKERKFFRIAGLFMILAAFWVDGMLFLRVQGNSPVSVVTVGDVSAMLMEAGEAGAEDEEGWQLVVEDARPGQAISCNPVVCMSDDSKQAYIRAKVSVEGLSKKKGREILEHLEQMPSWNYNPQDGYYYFKDPVSAGQQIPIFECVHIPEQWKGADKFQVDIMVEVVQTSRLIPKIDAECRMLEWIPAGRAKLD</sequence>